<keyword evidence="14" id="KW-1185">Reference proteome</keyword>
<feature type="transmembrane region" description="Helical" evidence="11">
    <location>
        <begin position="200"/>
        <end position="224"/>
    </location>
</feature>
<evidence type="ECO:0000256" key="1">
    <source>
        <dbReference type="ARBA" id="ARBA00004141"/>
    </source>
</evidence>
<dbReference type="SUPFAM" id="SSF54631">
    <property type="entry name" value="CBS-domain pair"/>
    <property type="match status" value="1"/>
</dbReference>
<feature type="transmembrane region" description="Helical" evidence="11">
    <location>
        <begin position="442"/>
        <end position="463"/>
    </location>
</feature>
<keyword evidence="6 11" id="KW-0472">Membrane</keyword>
<proteinExistence type="predicted"/>
<keyword evidence="5" id="KW-0406">Ion transport</keyword>
<keyword evidence="2" id="KW-0813">Transport</keyword>
<dbReference type="GO" id="GO:0034707">
    <property type="term" value="C:chloride channel complex"/>
    <property type="evidence" value="ECO:0007669"/>
    <property type="project" value="UniProtKB-KW"/>
</dbReference>
<sequence length="627" mass="68224">MKSPSKIKGSWSRKVLAILYILFRRSRYFRGTSQKFFKLTLENILIQLNLNQDLPFLFIAVFVGVTTGYVAVIFHDAIKLLSHFFFGGLEVFGTSFITEGYWGLLMPFVPAVGGLLVGLYNAYVVKTRPGHGLASVIKAVAQNEGNLPRRLWLHRTITSVLSIGTGGGGGREAPIAQVGAALGSSVAQVLKFSPDRKRTLLGCGAAAGLAAVFNAPIGGVMFAIEVILGDFSVRTFSPIVIAAVIGTVVSRSYLGNSPTFQVPDYSLVSNTELLFYFVLGVLAGLSAVMFIKVYYRIEETFLKVEKQRNIPAWAMPAIGGLLTGLVCMWLPGLYGYSYEVIDNAVRGTESWLNMVGIYLLKPVVAGFSVGSGGSGGMFAPAMKMGAMLGGMFGNLVHTLFPGITAASGAYALVGMGALTAGIIRAPLTVILILFEVTGEYEIVLPIMFAAVTAALIARLAYSYSMETYVLEKEGVRVGFGIALSVAENISVLDIMRTSYVRFRDVTRAEKIIDVFHNTPESNFLVTTESDEFVGVIRLEEMSILLREGPLTGLIAEDIVKKDIPVLYETSKLDEALKLFELTDYDILPVLSRKSDKLLGVVRQEQAFSYYRKQMNLYGSDLDSDPDK</sequence>
<evidence type="ECO:0000256" key="6">
    <source>
        <dbReference type="ARBA" id="ARBA00023136"/>
    </source>
</evidence>
<feature type="transmembrane region" description="Helical" evidence="11">
    <location>
        <begin position="55"/>
        <end position="74"/>
    </location>
</feature>
<dbReference type="Proteomes" id="UP000246278">
    <property type="component" value="Unassembled WGS sequence"/>
</dbReference>
<evidence type="ECO:0000256" key="10">
    <source>
        <dbReference type="PROSITE-ProRule" id="PRU00703"/>
    </source>
</evidence>
<comment type="caution">
    <text evidence="13">The sequence shown here is derived from an EMBL/GenBank/DDBJ whole genome shotgun (WGS) entry which is preliminary data.</text>
</comment>
<evidence type="ECO:0000256" key="8">
    <source>
        <dbReference type="ARBA" id="ARBA00023214"/>
    </source>
</evidence>
<dbReference type="Gene3D" id="1.10.3080.10">
    <property type="entry name" value="Clc chloride channel"/>
    <property type="match status" value="1"/>
</dbReference>
<dbReference type="InterPro" id="IPR050368">
    <property type="entry name" value="ClC-type_chloride_channel"/>
</dbReference>
<dbReference type="Pfam" id="PF00654">
    <property type="entry name" value="Voltage_CLC"/>
    <property type="match status" value="1"/>
</dbReference>
<evidence type="ECO:0000256" key="5">
    <source>
        <dbReference type="ARBA" id="ARBA00023065"/>
    </source>
</evidence>
<dbReference type="AlphaFoldDB" id="A0A317T9V0"/>
<feature type="transmembrane region" description="Helical" evidence="11">
    <location>
        <begin position="104"/>
        <end position="123"/>
    </location>
</feature>
<feature type="transmembrane region" description="Helical" evidence="11">
    <location>
        <begin position="409"/>
        <end position="433"/>
    </location>
</feature>
<dbReference type="InterPro" id="IPR001807">
    <property type="entry name" value="ClC"/>
</dbReference>
<evidence type="ECO:0000313" key="14">
    <source>
        <dbReference type="Proteomes" id="UP000246278"/>
    </source>
</evidence>
<protein>
    <submittedName>
        <fullName evidence="13">Chloride channel protein</fullName>
    </submittedName>
</protein>
<feature type="transmembrane region" description="Helical" evidence="11">
    <location>
        <begin position="351"/>
        <end position="372"/>
    </location>
</feature>
<dbReference type="Pfam" id="PF00571">
    <property type="entry name" value="CBS"/>
    <property type="match status" value="1"/>
</dbReference>
<dbReference type="InterPro" id="IPR046342">
    <property type="entry name" value="CBS_dom_sf"/>
</dbReference>
<dbReference type="RefSeq" id="WP_110022072.1">
    <property type="nucleotide sequence ID" value="NZ_PDNZ01000001.1"/>
</dbReference>
<dbReference type="PROSITE" id="PS51371">
    <property type="entry name" value="CBS"/>
    <property type="match status" value="1"/>
</dbReference>
<feature type="transmembrane region" description="Helical" evidence="11">
    <location>
        <begin position="312"/>
        <end position="331"/>
    </location>
</feature>
<dbReference type="GO" id="GO:0005254">
    <property type="term" value="F:chloride channel activity"/>
    <property type="evidence" value="ECO:0007669"/>
    <property type="project" value="UniProtKB-KW"/>
</dbReference>
<organism evidence="13 14">
    <name type="scientific">Prosthecochloris marina</name>
    <dbReference type="NCBI Taxonomy" id="2017681"/>
    <lineage>
        <taxon>Bacteria</taxon>
        <taxon>Pseudomonadati</taxon>
        <taxon>Chlorobiota</taxon>
        <taxon>Chlorobiia</taxon>
        <taxon>Chlorobiales</taxon>
        <taxon>Chlorobiaceae</taxon>
        <taxon>Prosthecochloris</taxon>
    </lineage>
</organism>
<evidence type="ECO:0000256" key="9">
    <source>
        <dbReference type="ARBA" id="ARBA00023303"/>
    </source>
</evidence>
<keyword evidence="8" id="KW-0868">Chloride</keyword>
<evidence type="ECO:0000313" key="13">
    <source>
        <dbReference type="EMBL" id="PWW83190.1"/>
    </source>
</evidence>
<keyword evidence="9" id="KW-0407">Ion channel</keyword>
<keyword evidence="7" id="KW-0869">Chloride channel</keyword>
<dbReference type="InterPro" id="IPR014743">
    <property type="entry name" value="Cl-channel_core"/>
</dbReference>
<evidence type="ECO:0000256" key="2">
    <source>
        <dbReference type="ARBA" id="ARBA00022448"/>
    </source>
</evidence>
<dbReference type="Gene3D" id="3.10.580.10">
    <property type="entry name" value="CBS-domain"/>
    <property type="match status" value="1"/>
</dbReference>
<feature type="transmembrane region" description="Helical" evidence="11">
    <location>
        <begin position="273"/>
        <end position="291"/>
    </location>
</feature>
<dbReference type="EMBL" id="PDNZ01000001">
    <property type="protein sequence ID" value="PWW83190.1"/>
    <property type="molecule type" value="Genomic_DNA"/>
</dbReference>
<dbReference type="OrthoDB" id="9812438at2"/>
<dbReference type="SUPFAM" id="SSF81340">
    <property type="entry name" value="Clc chloride channel"/>
    <property type="match status" value="1"/>
</dbReference>
<keyword evidence="10" id="KW-0129">CBS domain</keyword>
<accession>A0A317T9V0</accession>
<dbReference type="CDD" id="cd00400">
    <property type="entry name" value="Voltage_gated_ClC"/>
    <property type="match status" value="1"/>
</dbReference>
<name>A0A317T9V0_9CHLB</name>
<keyword evidence="3 11" id="KW-0812">Transmembrane</keyword>
<dbReference type="PRINTS" id="PR00762">
    <property type="entry name" value="CLCHANNEL"/>
</dbReference>
<reference evidence="14" key="1">
    <citation type="submission" date="2017-10" db="EMBL/GenBank/DDBJ databases">
        <authorList>
            <person name="Gaisin V.A."/>
            <person name="Rysina M.S."/>
            <person name="Grouzdev D.S."/>
        </authorList>
    </citation>
    <scope>NUCLEOTIDE SEQUENCE [LARGE SCALE GENOMIC DNA]</scope>
    <source>
        <strain evidence="14">V1</strain>
    </source>
</reference>
<feature type="domain" description="CBS" evidence="12">
    <location>
        <begin position="559"/>
        <end position="616"/>
    </location>
</feature>
<evidence type="ECO:0000256" key="3">
    <source>
        <dbReference type="ARBA" id="ARBA00022692"/>
    </source>
</evidence>
<evidence type="ECO:0000256" key="11">
    <source>
        <dbReference type="SAM" id="Phobius"/>
    </source>
</evidence>
<evidence type="ECO:0000256" key="4">
    <source>
        <dbReference type="ARBA" id="ARBA00022989"/>
    </source>
</evidence>
<evidence type="ECO:0000259" key="12">
    <source>
        <dbReference type="PROSITE" id="PS51371"/>
    </source>
</evidence>
<keyword evidence="4 11" id="KW-1133">Transmembrane helix</keyword>
<comment type="subcellular location">
    <subcellularLocation>
        <location evidence="1">Membrane</location>
        <topology evidence="1">Multi-pass membrane protein</topology>
    </subcellularLocation>
</comment>
<evidence type="ECO:0000256" key="7">
    <source>
        <dbReference type="ARBA" id="ARBA00023173"/>
    </source>
</evidence>
<dbReference type="PANTHER" id="PTHR43427">
    <property type="entry name" value="CHLORIDE CHANNEL PROTEIN CLC-E"/>
    <property type="match status" value="1"/>
</dbReference>
<dbReference type="PANTHER" id="PTHR43427:SF6">
    <property type="entry name" value="CHLORIDE CHANNEL PROTEIN CLC-E"/>
    <property type="match status" value="1"/>
</dbReference>
<gene>
    <name evidence="13" type="ORF">CR164_01115</name>
</gene>
<dbReference type="InterPro" id="IPR000644">
    <property type="entry name" value="CBS_dom"/>
</dbReference>
<feature type="transmembrane region" description="Helical" evidence="11">
    <location>
        <begin position="384"/>
        <end position="403"/>
    </location>
</feature>